<accession>A0AC61NI60</accession>
<dbReference type="Proteomes" id="UP000826212">
    <property type="component" value="Chromosome"/>
</dbReference>
<reference evidence="1" key="1">
    <citation type="submission" date="2021-08" db="EMBL/GenBank/DDBJ databases">
        <title>Novel anaerobic bacterium isolated from sea squirt in East Sea, Republic of Korea.</title>
        <authorList>
            <person name="Nguyen T.H."/>
            <person name="Li Z."/>
            <person name="Lee Y.-J."/>
            <person name="Ko J."/>
            <person name="Kim S.-G."/>
        </authorList>
    </citation>
    <scope>NUCLEOTIDE SEQUENCE</scope>
    <source>
        <strain evidence="1">KCTC 25031</strain>
    </source>
</reference>
<dbReference type="EMBL" id="CP081303">
    <property type="protein sequence ID" value="QZE15356.1"/>
    <property type="molecule type" value="Genomic_DNA"/>
</dbReference>
<protein>
    <submittedName>
        <fullName evidence="1">Phage head-tail connector protein</fullName>
    </submittedName>
</protein>
<gene>
    <name evidence="1" type="ORF">K4L44_05855</name>
</gene>
<organism evidence="1 2">
    <name type="scientific">Halosquirtibacter laminarini</name>
    <dbReference type="NCBI Taxonomy" id="3374600"/>
    <lineage>
        <taxon>Bacteria</taxon>
        <taxon>Pseudomonadati</taxon>
        <taxon>Bacteroidota</taxon>
        <taxon>Bacteroidia</taxon>
        <taxon>Marinilabiliales</taxon>
        <taxon>Prolixibacteraceae</taxon>
        <taxon>Halosquirtibacter</taxon>
    </lineage>
</organism>
<proteinExistence type="predicted"/>
<keyword evidence="2" id="KW-1185">Reference proteome</keyword>
<evidence type="ECO:0000313" key="2">
    <source>
        <dbReference type="Proteomes" id="UP000826212"/>
    </source>
</evidence>
<sequence length="184" mass="20990">MWKVLRKNREQPLHLITMDQAKLQLRLTHNHQDALIEEIIEEASDWVERYSGRSLAPCELVGSASNWDEIEEISKGPVRKIVSVKYIDEFGNLKELEEAQAHLDNRELTANIYFTGELPLVDTQRHNAIEITMTAGYNADELPHIVKNAVRLTASTIFLNGGDYVDERNTFAKNQIKAISIPHV</sequence>
<evidence type="ECO:0000313" key="1">
    <source>
        <dbReference type="EMBL" id="QZE15356.1"/>
    </source>
</evidence>
<name>A0AC61NI60_9BACT</name>